<dbReference type="Gene3D" id="3.40.630.30">
    <property type="match status" value="1"/>
</dbReference>
<dbReference type="EMBL" id="MN740839">
    <property type="protein sequence ID" value="QHU14306.1"/>
    <property type="molecule type" value="Genomic_DNA"/>
</dbReference>
<sequence>MDYTFEHTVVREAKVEIQLLFDPSKYEGGSFSLESCLEDRTILARDNTNTVIGCLIHDPHYLPESLNRFTVPNPVVHVAEKWRRRGVGRSLVLKILEEVPALSGLFDYCEDWDKEVEEWNSRYDERVRSDEYDEESDKKLERAVEKIRTIPFLKSLGATILKYDEHWRWTVLSPSAEFVRMTNSLECHYGFQYQDGLNVLSESFSLGHHGGGMYFIPKNKIPNWTGRSTEIDGELEWLREVSLPPDAIVTQEALNVFKADKIILGKRTSLH</sequence>
<protein>
    <submittedName>
        <fullName evidence="1">Uncharacterized protein</fullName>
    </submittedName>
</protein>
<name>A0A6C0KB49_9ZZZZ</name>
<organism evidence="1">
    <name type="scientific">viral metagenome</name>
    <dbReference type="NCBI Taxonomy" id="1070528"/>
    <lineage>
        <taxon>unclassified sequences</taxon>
        <taxon>metagenomes</taxon>
        <taxon>organismal metagenomes</taxon>
    </lineage>
</organism>
<reference evidence="1" key="1">
    <citation type="journal article" date="2020" name="Nature">
        <title>Giant virus diversity and host interactions through global metagenomics.</title>
        <authorList>
            <person name="Schulz F."/>
            <person name="Roux S."/>
            <person name="Paez-Espino D."/>
            <person name="Jungbluth S."/>
            <person name="Walsh D.A."/>
            <person name="Denef V.J."/>
            <person name="McMahon K.D."/>
            <person name="Konstantinidis K.T."/>
            <person name="Eloe-Fadrosh E.A."/>
            <person name="Kyrpides N.C."/>
            <person name="Woyke T."/>
        </authorList>
    </citation>
    <scope>NUCLEOTIDE SEQUENCE</scope>
    <source>
        <strain evidence="1">GVMAG-S-1102113-118</strain>
    </source>
</reference>
<dbReference type="AlphaFoldDB" id="A0A6C0KB49"/>
<evidence type="ECO:0000313" key="1">
    <source>
        <dbReference type="EMBL" id="QHU14306.1"/>
    </source>
</evidence>
<accession>A0A6C0KB49</accession>
<proteinExistence type="predicted"/>